<feature type="repeat" description="PPR" evidence="2">
    <location>
        <begin position="57"/>
        <end position="87"/>
    </location>
</feature>
<proteinExistence type="predicted"/>
<reference evidence="3" key="2">
    <citation type="submission" date="2021-03" db="UniProtKB">
        <authorList>
            <consortium name="EnsemblPlants"/>
        </authorList>
    </citation>
    <scope>IDENTIFICATION</scope>
</reference>
<dbReference type="PANTHER" id="PTHR24015:SF1603">
    <property type="entry name" value="OS01G0607800 PROTEIN"/>
    <property type="match status" value="1"/>
</dbReference>
<feature type="repeat" description="PPR" evidence="2">
    <location>
        <begin position="189"/>
        <end position="223"/>
    </location>
</feature>
<dbReference type="Gramene" id="AUR62033424-RA">
    <property type="protein sequence ID" value="AUR62033424-RA:cds"/>
    <property type="gene ID" value="AUR62033424"/>
</dbReference>
<protein>
    <recommendedName>
        <fullName evidence="5">Pentatricopeptide repeat-containing protein</fullName>
    </recommendedName>
</protein>
<evidence type="ECO:0008006" key="5">
    <source>
        <dbReference type="Google" id="ProtNLM"/>
    </source>
</evidence>
<feature type="repeat" description="PPR" evidence="2">
    <location>
        <begin position="88"/>
        <end position="122"/>
    </location>
</feature>
<dbReference type="GO" id="GO:0003729">
    <property type="term" value="F:mRNA binding"/>
    <property type="evidence" value="ECO:0007669"/>
    <property type="project" value="EnsemblPlants"/>
</dbReference>
<accession>A0A803MQ73</accession>
<dbReference type="OMA" id="HEMRMDG"/>
<evidence type="ECO:0000256" key="1">
    <source>
        <dbReference type="ARBA" id="ARBA00022737"/>
    </source>
</evidence>
<dbReference type="NCBIfam" id="TIGR00756">
    <property type="entry name" value="PPR"/>
    <property type="match status" value="6"/>
</dbReference>
<feature type="repeat" description="PPR" evidence="2">
    <location>
        <begin position="359"/>
        <end position="393"/>
    </location>
</feature>
<sequence length="467" mass="52017">MKLNEQALICYCEFLENGFFPDNFVIPSALKACAADQFLGFGKGIHGYLIKVGFDDSVYVASSLVDMYGKCGVLEDAKKVFDEMSERNVVVWNSMIVGYVQNGMNEEAIQLFYEMRTEGVELTRVTMSSLLSASANLGVVEEGRQGHALAVIYGLEMGNILGSSLINFYSKIGWVEDAELEFSRMVEKDAVTWNLLISCYVQNGLAENAVNMCRYMRLHGLRFDCVTMASLISACADTGDIKFGREGHCYCIRNNLDTDVVAASMVNMYAKSKEIDNARRVFEYSVEKDLVLWNALLAAYAELGLSGRALELFYQMQLQGYHPNVITWNSILLALLRNHLVDEAKNMFLQMRSAGIEPNVITWTTLITGLAQNGLALEAILFFQQMQESGVQPNTVSLTGVLLACIDMTSLLLGKSIHGYVMRRCYESSIEISTSLVDMYAKCGCISHARKVSNMSSDRRFALYNAT</sequence>
<keyword evidence="1" id="KW-0677">Repeat</keyword>
<dbReference type="InterPro" id="IPR011990">
    <property type="entry name" value="TPR-like_helical_dom_sf"/>
</dbReference>
<evidence type="ECO:0000313" key="3">
    <source>
        <dbReference type="EnsemblPlants" id="AUR62033424-RA:cds"/>
    </source>
</evidence>
<dbReference type="PROSITE" id="PS51375">
    <property type="entry name" value="PPR"/>
    <property type="match status" value="6"/>
</dbReference>
<reference evidence="3" key="1">
    <citation type="journal article" date="2017" name="Nature">
        <title>The genome of Chenopodium quinoa.</title>
        <authorList>
            <person name="Jarvis D.E."/>
            <person name="Ho Y.S."/>
            <person name="Lightfoot D.J."/>
            <person name="Schmoeckel S.M."/>
            <person name="Li B."/>
            <person name="Borm T.J.A."/>
            <person name="Ohyanagi H."/>
            <person name="Mineta K."/>
            <person name="Michell C.T."/>
            <person name="Saber N."/>
            <person name="Kharbatia N.M."/>
            <person name="Rupper R.R."/>
            <person name="Sharp A.R."/>
            <person name="Dally N."/>
            <person name="Boughton B.A."/>
            <person name="Woo Y.H."/>
            <person name="Gao G."/>
            <person name="Schijlen E.G.W.M."/>
            <person name="Guo X."/>
            <person name="Momin A.A."/>
            <person name="Negrao S."/>
            <person name="Al-Babili S."/>
            <person name="Gehring C."/>
            <person name="Roessner U."/>
            <person name="Jung C."/>
            <person name="Murphy K."/>
            <person name="Arold S.T."/>
            <person name="Gojobori T."/>
            <person name="van der Linden C.G."/>
            <person name="van Loo E.N."/>
            <person name="Jellen E.N."/>
            <person name="Maughan P.J."/>
            <person name="Tester M."/>
        </authorList>
    </citation>
    <scope>NUCLEOTIDE SEQUENCE [LARGE SCALE GENOMIC DNA]</scope>
    <source>
        <strain evidence="3">cv. PI 614886</strain>
    </source>
</reference>
<organism evidence="3 4">
    <name type="scientific">Chenopodium quinoa</name>
    <name type="common">Quinoa</name>
    <dbReference type="NCBI Taxonomy" id="63459"/>
    <lineage>
        <taxon>Eukaryota</taxon>
        <taxon>Viridiplantae</taxon>
        <taxon>Streptophyta</taxon>
        <taxon>Embryophyta</taxon>
        <taxon>Tracheophyta</taxon>
        <taxon>Spermatophyta</taxon>
        <taxon>Magnoliopsida</taxon>
        <taxon>eudicotyledons</taxon>
        <taxon>Gunneridae</taxon>
        <taxon>Pentapetalae</taxon>
        <taxon>Caryophyllales</taxon>
        <taxon>Chenopodiaceae</taxon>
        <taxon>Chenopodioideae</taxon>
        <taxon>Atripliceae</taxon>
        <taxon>Chenopodium</taxon>
    </lineage>
</organism>
<dbReference type="Pfam" id="PF01535">
    <property type="entry name" value="PPR"/>
    <property type="match status" value="1"/>
</dbReference>
<dbReference type="EnsemblPlants" id="AUR62033424-RA">
    <property type="protein sequence ID" value="AUR62033424-RA:cds"/>
    <property type="gene ID" value="AUR62033424"/>
</dbReference>
<evidence type="ECO:0000313" key="4">
    <source>
        <dbReference type="Proteomes" id="UP000596660"/>
    </source>
</evidence>
<dbReference type="Gene3D" id="1.25.40.10">
    <property type="entry name" value="Tetratricopeptide repeat domain"/>
    <property type="match status" value="3"/>
</dbReference>
<dbReference type="InterPro" id="IPR002885">
    <property type="entry name" value="PPR_rpt"/>
</dbReference>
<dbReference type="InterPro" id="IPR046960">
    <property type="entry name" value="PPR_At4g14850-like_plant"/>
</dbReference>
<dbReference type="PANTHER" id="PTHR24015">
    <property type="entry name" value="OS07G0578800 PROTEIN-RELATED"/>
    <property type="match status" value="1"/>
</dbReference>
<dbReference type="FunFam" id="1.25.40.10:FF:000646">
    <property type="entry name" value="Pentatricopeptide repeat-containing protein, chloroplastic"/>
    <property type="match status" value="1"/>
</dbReference>
<dbReference type="Proteomes" id="UP000596660">
    <property type="component" value="Unplaced"/>
</dbReference>
<name>A0A803MQ73_CHEQI</name>
<feature type="repeat" description="PPR" evidence="2">
    <location>
        <begin position="289"/>
        <end position="323"/>
    </location>
</feature>
<evidence type="ECO:0000256" key="2">
    <source>
        <dbReference type="PROSITE-ProRule" id="PRU00708"/>
    </source>
</evidence>
<keyword evidence="4" id="KW-1185">Reference proteome</keyword>
<dbReference type="Pfam" id="PF13041">
    <property type="entry name" value="PPR_2"/>
    <property type="match status" value="3"/>
</dbReference>
<dbReference type="AlphaFoldDB" id="A0A803MQ73"/>
<feature type="repeat" description="PPR" evidence="2">
    <location>
        <begin position="324"/>
        <end position="358"/>
    </location>
</feature>
<dbReference type="GO" id="GO:0016556">
    <property type="term" value="P:mRNA modification"/>
    <property type="evidence" value="ECO:0007669"/>
    <property type="project" value="EnsemblPlants"/>
</dbReference>
<dbReference type="FunFam" id="1.25.40.10:FF:000427">
    <property type="entry name" value="Pentatricopeptide repeat-containing protein chloroplastic"/>
    <property type="match status" value="1"/>
</dbReference>